<evidence type="ECO:0000313" key="3">
    <source>
        <dbReference type="WBParaSite" id="PSAMB.scaffold124size75149.g2228.t1"/>
    </source>
</evidence>
<organism evidence="2 3">
    <name type="scientific">Plectus sambesii</name>
    <dbReference type="NCBI Taxonomy" id="2011161"/>
    <lineage>
        <taxon>Eukaryota</taxon>
        <taxon>Metazoa</taxon>
        <taxon>Ecdysozoa</taxon>
        <taxon>Nematoda</taxon>
        <taxon>Chromadorea</taxon>
        <taxon>Plectida</taxon>
        <taxon>Plectina</taxon>
        <taxon>Plectoidea</taxon>
        <taxon>Plectidae</taxon>
        <taxon>Plectus</taxon>
    </lineage>
</organism>
<accession>A0A914UTV0</accession>
<keyword evidence="2" id="KW-1185">Reference proteome</keyword>
<dbReference type="Proteomes" id="UP000887566">
    <property type="component" value="Unplaced"/>
</dbReference>
<proteinExistence type="predicted"/>
<reference evidence="3" key="1">
    <citation type="submission" date="2022-11" db="UniProtKB">
        <authorList>
            <consortium name="WormBaseParasite"/>
        </authorList>
    </citation>
    <scope>IDENTIFICATION</scope>
</reference>
<feature type="region of interest" description="Disordered" evidence="1">
    <location>
        <begin position="1"/>
        <end position="46"/>
    </location>
</feature>
<dbReference type="AlphaFoldDB" id="A0A914UTV0"/>
<dbReference type="WBParaSite" id="PSAMB.scaffold124size75149.g2228.t1">
    <property type="protein sequence ID" value="PSAMB.scaffold124size75149.g2228.t1"/>
    <property type="gene ID" value="PSAMB.scaffold124size75149.g2228"/>
</dbReference>
<evidence type="ECO:0000313" key="2">
    <source>
        <dbReference type="Proteomes" id="UP000887566"/>
    </source>
</evidence>
<sequence>MEEKKTSAKSSSNQPAELEGTSSAAKSSTASSSAKRQLPQDDYNEGLNNILSTERTNTEGTVLMESTKPSTSSALCNELHPVYTFGDQASRMVNAPVTGNVNFGDTHNNSPNTQYFQDNRDNRGHIIAGGVFHNSTFNQQIFHGAPIPGQAPSTSASVSSQPSGEDWQEKLVTFHWRYEKIRVIRKQQKIMQSC</sequence>
<evidence type="ECO:0000256" key="1">
    <source>
        <dbReference type="SAM" id="MobiDB-lite"/>
    </source>
</evidence>
<name>A0A914UTV0_9BILA</name>
<feature type="compositionally biased region" description="Low complexity" evidence="1">
    <location>
        <begin position="21"/>
        <end position="35"/>
    </location>
</feature>
<protein>
    <submittedName>
        <fullName evidence="3">Uncharacterized protein</fullName>
    </submittedName>
</protein>